<name>A0A5C3NDX2_9AGAM</name>
<evidence type="ECO:0000313" key="2">
    <source>
        <dbReference type="EMBL" id="TFK55235.1"/>
    </source>
</evidence>
<protein>
    <submittedName>
        <fullName evidence="2">Uncharacterized protein</fullName>
    </submittedName>
</protein>
<dbReference type="Proteomes" id="UP000305948">
    <property type="component" value="Unassembled WGS sequence"/>
</dbReference>
<feature type="transmembrane region" description="Helical" evidence="1">
    <location>
        <begin position="37"/>
        <end position="56"/>
    </location>
</feature>
<evidence type="ECO:0000256" key="1">
    <source>
        <dbReference type="SAM" id="Phobius"/>
    </source>
</evidence>
<keyword evidence="1" id="KW-0472">Membrane</keyword>
<sequence>MIKQRSTGHYMIAHLLALEVMKRSIVRSSDRGLSTTWGRVQFCLLTTLVVLLALYLNVASECEALFVDSGVYTPAFLQSASDSQNKEIRSN</sequence>
<dbReference type="AlphaFoldDB" id="A0A5C3NDX2"/>
<keyword evidence="1" id="KW-0812">Transmembrane</keyword>
<keyword evidence="3" id="KW-1185">Reference proteome</keyword>
<organism evidence="2 3">
    <name type="scientific">Heliocybe sulcata</name>
    <dbReference type="NCBI Taxonomy" id="5364"/>
    <lineage>
        <taxon>Eukaryota</taxon>
        <taxon>Fungi</taxon>
        <taxon>Dikarya</taxon>
        <taxon>Basidiomycota</taxon>
        <taxon>Agaricomycotina</taxon>
        <taxon>Agaricomycetes</taxon>
        <taxon>Gloeophyllales</taxon>
        <taxon>Gloeophyllaceae</taxon>
        <taxon>Heliocybe</taxon>
    </lineage>
</organism>
<gene>
    <name evidence="2" type="ORF">OE88DRAFT_1653991</name>
</gene>
<dbReference type="EMBL" id="ML213505">
    <property type="protein sequence ID" value="TFK55235.1"/>
    <property type="molecule type" value="Genomic_DNA"/>
</dbReference>
<evidence type="ECO:0000313" key="3">
    <source>
        <dbReference type="Proteomes" id="UP000305948"/>
    </source>
</evidence>
<accession>A0A5C3NDX2</accession>
<proteinExistence type="predicted"/>
<reference evidence="2 3" key="1">
    <citation type="journal article" date="2019" name="Nat. Ecol. Evol.">
        <title>Megaphylogeny resolves global patterns of mushroom evolution.</title>
        <authorList>
            <person name="Varga T."/>
            <person name="Krizsan K."/>
            <person name="Foldi C."/>
            <person name="Dima B."/>
            <person name="Sanchez-Garcia M."/>
            <person name="Sanchez-Ramirez S."/>
            <person name="Szollosi G.J."/>
            <person name="Szarkandi J.G."/>
            <person name="Papp V."/>
            <person name="Albert L."/>
            <person name="Andreopoulos W."/>
            <person name="Angelini C."/>
            <person name="Antonin V."/>
            <person name="Barry K.W."/>
            <person name="Bougher N.L."/>
            <person name="Buchanan P."/>
            <person name="Buyck B."/>
            <person name="Bense V."/>
            <person name="Catcheside P."/>
            <person name="Chovatia M."/>
            <person name="Cooper J."/>
            <person name="Damon W."/>
            <person name="Desjardin D."/>
            <person name="Finy P."/>
            <person name="Geml J."/>
            <person name="Haridas S."/>
            <person name="Hughes K."/>
            <person name="Justo A."/>
            <person name="Karasinski D."/>
            <person name="Kautmanova I."/>
            <person name="Kiss B."/>
            <person name="Kocsube S."/>
            <person name="Kotiranta H."/>
            <person name="LaButti K.M."/>
            <person name="Lechner B.E."/>
            <person name="Liimatainen K."/>
            <person name="Lipzen A."/>
            <person name="Lukacs Z."/>
            <person name="Mihaltcheva S."/>
            <person name="Morgado L.N."/>
            <person name="Niskanen T."/>
            <person name="Noordeloos M.E."/>
            <person name="Ohm R.A."/>
            <person name="Ortiz-Santana B."/>
            <person name="Ovrebo C."/>
            <person name="Racz N."/>
            <person name="Riley R."/>
            <person name="Savchenko A."/>
            <person name="Shiryaev A."/>
            <person name="Soop K."/>
            <person name="Spirin V."/>
            <person name="Szebenyi C."/>
            <person name="Tomsovsky M."/>
            <person name="Tulloss R.E."/>
            <person name="Uehling J."/>
            <person name="Grigoriev I.V."/>
            <person name="Vagvolgyi C."/>
            <person name="Papp T."/>
            <person name="Martin F.M."/>
            <person name="Miettinen O."/>
            <person name="Hibbett D.S."/>
            <person name="Nagy L.G."/>
        </authorList>
    </citation>
    <scope>NUCLEOTIDE SEQUENCE [LARGE SCALE GENOMIC DNA]</scope>
    <source>
        <strain evidence="2 3">OMC1185</strain>
    </source>
</reference>
<keyword evidence="1" id="KW-1133">Transmembrane helix</keyword>